<dbReference type="OrthoDB" id="5289976at2"/>
<dbReference type="Gene3D" id="3.20.190.10">
    <property type="entry name" value="MutM-like, N-terminal"/>
    <property type="match status" value="1"/>
</dbReference>
<dbReference type="STRING" id="1184267.A11Q_1396"/>
<dbReference type="InterPro" id="IPR010979">
    <property type="entry name" value="Ribosomal_uS13-like_H2TH"/>
</dbReference>
<comment type="catalytic activity">
    <reaction evidence="17">
        <text>2'-deoxyribonucleotide-(2'-deoxyribose 5'-phosphate)-2'-deoxyribonucleotide-DNA = a 3'-end 2'-deoxyribonucleotide-(2,3-dehydro-2,3-deoxyribose 5'-phosphate)-DNA + a 5'-end 5'-phospho-2'-deoxyribonucleoside-DNA + H(+)</text>
        <dbReference type="Rhea" id="RHEA:66592"/>
        <dbReference type="Rhea" id="RHEA-COMP:13180"/>
        <dbReference type="Rhea" id="RHEA-COMP:16897"/>
        <dbReference type="Rhea" id="RHEA-COMP:17067"/>
        <dbReference type="ChEBI" id="CHEBI:15378"/>
        <dbReference type="ChEBI" id="CHEBI:136412"/>
        <dbReference type="ChEBI" id="CHEBI:157695"/>
        <dbReference type="ChEBI" id="CHEBI:167181"/>
        <dbReference type="EC" id="4.2.99.18"/>
    </reaction>
</comment>
<dbReference type="SUPFAM" id="SSF57716">
    <property type="entry name" value="Glucocorticoid receptor-like (DNA-binding domain)"/>
    <property type="match status" value="1"/>
</dbReference>
<keyword evidence="9" id="KW-0378">Hydrolase</keyword>
<keyword evidence="14" id="KW-0511">Multifunctional enzyme</keyword>
<dbReference type="Pfam" id="PF01149">
    <property type="entry name" value="Fapy_DNA_glyco"/>
    <property type="match status" value="1"/>
</dbReference>
<dbReference type="GO" id="GO:0000703">
    <property type="term" value="F:oxidized pyrimidine nucleobase lesion DNA N-glycosylase activity"/>
    <property type="evidence" value="ECO:0007669"/>
    <property type="project" value="TreeGrafter"/>
</dbReference>
<evidence type="ECO:0000256" key="15">
    <source>
        <dbReference type="ARBA" id="ARBA00023295"/>
    </source>
</evidence>
<feature type="domain" description="FPG-type" evidence="19">
    <location>
        <begin position="237"/>
        <end position="272"/>
    </location>
</feature>
<dbReference type="GO" id="GO:0008534">
    <property type="term" value="F:oxidized purine nucleobase lesion DNA N-glycosylase activity"/>
    <property type="evidence" value="ECO:0007669"/>
    <property type="project" value="InterPro"/>
</dbReference>
<dbReference type="PROSITE" id="PS51066">
    <property type="entry name" value="ZF_FPG_2"/>
    <property type="match status" value="1"/>
</dbReference>
<evidence type="ECO:0000256" key="6">
    <source>
        <dbReference type="ARBA" id="ARBA00022723"/>
    </source>
</evidence>
<keyword evidence="22" id="KW-1185">Reference proteome</keyword>
<dbReference type="InterPro" id="IPR015886">
    <property type="entry name" value="H2TH_FPG"/>
</dbReference>
<feature type="domain" description="Formamidopyrimidine-DNA glycosylase catalytic" evidence="20">
    <location>
        <begin position="2"/>
        <end position="114"/>
    </location>
</feature>
<keyword evidence="15" id="KW-0326">Glycosidase</keyword>
<evidence type="ECO:0000256" key="5">
    <source>
        <dbReference type="ARBA" id="ARBA00016240"/>
    </source>
</evidence>
<dbReference type="SUPFAM" id="SSF81624">
    <property type="entry name" value="N-terminal domain of MutM-like DNA repair proteins"/>
    <property type="match status" value="1"/>
</dbReference>
<dbReference type="Pfam" id="PF06831">
    <property type="entry name" value="H2TH"/>
    <property type="match status" value="1"/>
</dbReference>
<evidence type="ECO:0000256" key="11">
    <source>
        <dbReference type="ARBA" id="ARBA00023125"/>
    </source>
</evidence>
<proteinExistence type="inferred from homology"/>
<evidence type="ECO:0000259" key="20">
    <source>
        <dbReference type="PROSITE" id="PS51068"/>
    </source>
</evidence>
<dbReference type="NCBIfam" id="TIGR00577">
    <property type="entry name" value="fpg"/>
    <property type="match status" value="1"/>
</dbReference>
<evidence type="ECO:0000256" key="3">
    <source>
        <dbReference type="ARBA" id="ARBA00011245"/>
    </source>
</evidence>
<dbReference type="InterPro" id="IPR010663">
    <property type="entry name" value="Znf_FPG/IleRS"/>
</dbReference>
<dbReference type="PROSITE" id="PS01242">
    <property type="entry name" value="ZF_FPG_1"/>
    <property type="match status" value="1"/>
</dbReference>
<evidence type="ECO:0000256" key="13">
    <source>
        <dbReference type="ARBA" id="ARBA00023239"/>
    </source>
</evidence>
<dbReference type="InterPro" id="IPR000214">
    <property type="entry name" value="Znf_DNA_glyclase/AP_lyase"/>
</dbReference>
<evidence type="ECO:0000256" key="4">
    <source>
        <dbReference type="ARBA" id="ARBA00012720"/>
    </source>
</evidence>
<dbReference type="SMART" id="SM00898">
    <property type="entry name" value="Fapy_DNA_glyco"/>
    <property type="match status" value="1"/>
</dbReference>
<dbReference type="FunFam" id="1.10.8.50:FF:000003">
    <property type="entry name" value="Formamidopyrimidine-DNA glycosylase"/>
    <property type="match status" value="1"/>
</dbReference>
<reference evidence="21 22" key="1">
    <citation type="journal article" date="2013" name="ISME J.">
        <title>By their genes ye shall know them: genomic signatures of predatory bacteria.</title>
        <authorList>
            <person name="Pasternak Z."/>
            <person name="Pietrokovski S."/>
            <person name="Rotem O."/>
            <person name="Gophna U."/>
            <person name="Lurie-Weinberger M.N."/>
            <person name="Jurkevitch E."/>
        </authorList>
    </citation>
    <scope>NUCLEOTIDE SEQUENCE [LARGE SCALE GENOMIC DNA]</scope>
    <source>
        <strain evidence="21 22">JSS</strain>
    </source>
</reference>
<evidence type="ECO:0000256" key="18">
    <source>
        <dbReference type="PROSITE-ProRule" id="PRU00391"/>
    </source>
</evidence>
<dbReference type="InterPro" id="IPR012319">
    <property type="entry name" value="FPG_cat"/>
</dbReference>
<comment type="cofactor">
    <cofactor evidence="1">
        <name>Zn(2+)</name>
        <dbReference type="ChEBI" id="CHEBI:29105"/>
    </cofactor>
</comment>
<evidence type="ECO:0000259" key="19">
    <source>
        <dbReference type="PROSITE" id="PS51066"/>
    </source>
</evidence>
<dbReference type="GO" id="GO:0003684">
    <property type="term" value="F:damaged DNA binding"/>
    <property type="evidence" value="ECO:0007669"/>
    <property type="project" value="InterPro"/>
</dbReference>
<dbReference type="SMART" id="SM01232">
    <property type="entry name" value="H2TH"/>
    <property type="match status" value="1"/>
</dbReference>
<evidence type="ECO:0000256" key="17">
    <source>
        <dbReference type="ARBA" id="ARBA00044632"/>
    </source>
</evidence>
<evidence type="ECO:0000256" key="16">
    <source>
        <dbReference type="ARBA" id="ARBA00030638"/>
    </source>
</evidence>
<protein>
    <recommendedName>
        <fullName evidence="5">Formamidopyrimidine-DNA glycosylase</fullName>
        <ecNumber evidence="4">4.2.99.18</ecNumber>
    </recommendedName>
    <alternativeName>
        <fullName evidence="16">DNA-(apurinic or apyrimidinic site) lyase MutM</fullName>
    </alternativeName>
</protein>
<name>M4V898_9BACT</name>
<keyword evidence="6" id="KW-0479">Metal-binding</keyword>
<dbReference type="Proteomes" id="UP000012040">
    <property type="component" value="Chromosome"/>
</dbReference>
<dbReference type="CDD" id="cd08966">
    <property type="entry name" value="EcFpg-like_N"/>
    <property type="match status" value="1"/>
</dbReference>
<keyword evidence="10" id="KW-0862">Zinc</keyword>
<evidence type="ECO:0000313" key="22">
    <source>
        <dbReference type="Proteomes" id="UP000012040"/>
    </source>
</evidence>
<dbReference type="PROSITE" id="PS51068">
    <property type="entry name" value="FPG_CAT"/>
    <property type="match status" value="1"/>
</dbReference>
<dbReference type="KEGG" id="bex:A11Q_1396"/>
<dbReference type="InterPro" id="IPR015887">
    <property type="entry name" value="DNA_glyclase_Znf_dom_DNA_BS"/>
</dbReference>
<dbReference type="RefSeq" id="WP_015470102.1">
    <property type="nucleotide sequence ID" value="NC_020813.1"/>
</dbReference>
<dbReference type="PANTHER" id="PTHR42697:SF1">
    <property type="entry name" value="ENDONUCLEASE 8"/>
    <property type="match status" value="1"/>
</dbReference>
<evidence type="ECO:0000256" key="14">
    <source>
        <dbReference type="ARBA" id="ARBA00023268"/>
    </source>
</evidence>
<dbReference type="InterPro" id="IPR035937">
    <property type="entry name" value="FPG_N"/>
</dbReference>
<evidence type="ECO:0000256" key="7">
    <source>
        <dbReference type="ARBA" id="ARBA00022763"/>
    </source>
</evidence>
<dbReference type="GO" id="GO:0008270">
    <property type="term" value="F:zinc ion binding"/>
    <property type="evidence" value="ECO:0007669"/>
    <property type="project" value="UniProtKB-KW"/>
</dbReference>
<evidence type="ECO:0000256" key="8">
    <source>
        <dbReference type="ARBA" id="ARBA00022771"/>
    </source>
</evidence>
<keyword evidence="7" id="KW-0227">DNA damage</keyword>
<evidence type="ECO:0000313" key="21">
    <source>
        <dbReference type="EMBL" id="AGH95612.1"/>
    </source>
</evidence>
<dbReference type="InterPro" id="IPR020629">
    <property type="entry name" value="FPG_Glyclase"/>
</dbReference>
<dbReference type="SUPFAM" id="SSF46946">
    <property type="entry name" value="S13-like H2TH domain"/>
    <property type="match status" value="1"/>
</dbReference>
<keyword evidence="12" id="KW-0234">DNA repair</keyword>
<evidence type="ECO:0000256" key="9">
    <source>
        <dbReference type="ARBA" id="ARBA00022801"/>
    </source>
</evidence>
<dbReference type="PANTHER" id="PTHR42697">
    <property type="entry name" value="ENDONUCLEASE 8"/>
    <property type="match status" value="1"/>
</dbReference>
<evidence type="ECO:0000256" key="10">
    <source>
        <dbReference type="ARBA" id="ARBA00022833"/>
    </source>
</evidence>
<keyword evidence="11" id="KW-0238">DNA-binding</keyword>
<organism evidence="21 22">
    <name type="scientific">Pseudobdellovibrio exovorus JSS</name>
    <dbReference type="NCBI Taxonomy" id="1184267"/>
    <lineage>
        <taxon>Bacteria</taxon>
        <taxon>Pseudomonadati</taxon>
        <taxon>Bdellovibrionota</taxon>
        <taxon>Bdellovibrionia</taxon>
        <taxon>Bdellovibrionales</taxon>
        <taxon>Pseudobdellovibrionaceae</taxon>
        <taxon>Pseudobdellovibrio</taxon>
    </lineage>
</organism>
<dbReference type="eggNOG" id="COG0266">
    <property type="taxonomic scope" value="Bacteria"/>
</dbReference>
<dbReference type="Pfam" id="PF06827">
    <property type="entry name" value="zf-FPG_IleRS"/>
    <property type="match status" value="1"/>
</dbReference>
<dbReference type="NCBIfam" id="NF002211">
    <property type="entry name" value="PRK01103.1"/>
    <property type="match status" value="1"/>
</dbReference>
<comment type="similarity">
    <text evidence="2">Belongs to the FPG family.</text>
</comment>
<dbReference type="HOGENOM" id="CLU_038423_1_1_7"/>
<dbReference type="EC" id="4.2.99.18" evidence="4"/>
<keyword evidence="8 18" id="KW-0863">Zinc-finger</keyword>
<keyword evidence="13" id="KW-0456">Lyase</keyword>
<evidence type="ECO:0000256" key="12">
    <source>
        <dbReference type="ARBA" id="ARBA00023204"/>
    </source>
</evidence>
<accession>M4V898</accession>
<evidence type="ECO:0000256" key="1">
    <source>
        <dbReference type="ARBA" id="ARBA00001947"/>
    </source>
</evidence>
<dbReference type="Gene3D" id="1.10.8.50">
    <property type="match status" value="1"/>
</dbReference>
<dbReference type="PATRIC" id="fig|1184267.3.peg.1414"/>
<dbReference type="AlphaFoldDB" id="M4V898"/>
<comment type="subunit">
    <text evidence="3">Monomer.</text>
</comment>
<dbReference type="EMBL" id="CP003537">
    <property type="protein sequence ID" value="AGH95612.1"/>
    <property type="molecule type" value="Genomic_DNA"/>
</dbReference>
<sequence length="273" mass="31904">MPELPEVEIVCRNLREMIPVKTKIKNWEFYRKDLRYLIPKKDLQKLIGLPLQAISRRAKYILFEFQEFMLISHLGMTGSWRLERKGWDKRTHDHLAFELSGGRWFVYEDARRFGFVEVIRRDDYLKRFQNLGAEPLDRDVDFSGLTEKFSKLSAPIKCALMNQKLLVGVGNIYASEILFKVGVSPLRPCVQIKSQEYDKIWKETRMTLLRSIEKGGSTIENYRNSYGESGNYQNEFFVYGKEGESCHSNCGGKIRSIVQAGRSTYWCPVCQKK</sequence>
<gene>
    <name evidence="21" type="ORF">A11Q_1396</name>
</gene>
<dbReference type="GO" id="GO:0140078">
    <property type="term" value="F:class I DNA-(apurinic or apyrimidinic site) endonuclease activity"/>
    <property type="evidence" value="ECO:0007669"/>
    <property type="project" value="UniProtKB-EC"/>
</dbReference>
<dbReference type="GO" id="GO:0006284">
    <property type="term" value="P:base-excision repair"/>
    <property type="evidence" value="ECO:0007669"/>
    <property type="project" value="InterPro"/>
</dbReference>
<evidence type="ECO:0000256" key="2">
    <source>
        <dbReference type="ARBA" id="ARBA00009409"/>
    </source>
</evidence>